<sequence>MYRNPINASQVFRDMAEIQLSALRNIAASGLIDIEYYERGIVRKFSTTKFPQTIVSKISEHLQKNREITEFILNSLSKLPLRGLDGLKHRTGLLEYRYDTP</sequence>
<name>I3UXG4_PSEPU</name>
<dbReference type="InterPro" id="IPR046901">
    <property type="entry name" value="ABC-3C_MC5"/>
</dbReference>
<dbReference type="EMBL" id="CP003588">
    <property type="protein sequence ID" value="AFK70185.1"/>
    <property type="molecule type" value="Genomic_DNA"/>
</dbReference>
<dbReference type="AlphaFoldDB" id="I3UXG4"/>
<proteinExistence type="predicted"/>
<evidence type="ECO:0000313" key="2">
    <source>
        <dbReference type="Proteomes" id="UP000005268"/>
    </source>
</evidence>
<dbReference type="HOGENOM" id="CLU_2289192_0_0_6"/>
<accession>I3UXG4</accession>
<dbReference type="Proteomes" id="UP000005268">
    <property type="component" value="Chromosome"/>
</dbReference>
<protein>
    <submittedName>
        <fullName evidence="1">Uncharacterized protein</fullName>
    </submittedName>
</protein>
<gene>
    <name evidence="1" type="ORF">YSA_06343</name>
</gene>
<reference evidence="1 2" key="1">
    <citation type="journal article" date="2012" name="J. Bacteriol.">
        <title>Complete Genome Sequence of the Naphthalene-Degrading Pseudomonas putida Strain ND6.</title>
        <authorList>
            <person name="Li S."/>
            <person name="Zhao H."/>
            <person name="Li Y."/>
            <person name="Niu S."/>
            <person name="Cai B."/>
        </authorList>
    </citation>
    <scope>NUCLEOTIDE SEQUENCE [LARGE SCALE GENOMIC DNA]</scope>
    <source>
        <strain evidence="1 2">ND6</strain>
    </source>
</reference>
<dbReference type="Pfam" id="PF20291">
    <property type="entry name" value="MC5"/>
    <property type="match status" value="1"/>
</dbReference>
<organism evidence="1 2">
    <name type="scientific">Pseudomonas putida ND6</name>
    <dbReference type="NCBI Taxonomy" id="231023"/>
    <lineage>
        <taxon>Bacteria</taxon>
        <taxon>Pseudomonadati</taxon>
        <taxon>Pseudomonadota</taxon>
        <taxon>Gammaproteobacteria</taxon>
        <taxon>Pseudomonadales</taxon>
        <taxon>Pseudomonadaceae</taxon>
        <taxon>Pseudomonas</taxon>
    </lineage>
</organism>
<evidence type="ECO:0000313" key="1">
    <source>
        <dbReference type="EMBL" id="AFK70185.1"/>
    </source>
</evidence>
<dbReference type="KEGG" id="ppi:YSA_06343"/>